<dbReference type="RefSeq" id="WP_344775579.1">
    <property type="nucleotide sequence ID" value="NZ_BAABBX010000013.1"/>
</dbReference>
<protein>
    <recommendedName>
        <fullName evidence="5">Prepilin-type N-terminal cleavage/methylation domain-containing protein</fullName>
    </recommendedName>
</protein>
<feature type="region of interest" description="Disordered" evidence="1">
    <location>
        <begin position="191"/>
        <end position="224"/>
    </location>
</feature>
<evidence type="ECO:0000256" key="1">
    <source>
        <dbReference type="SAM" id="MobiDB-lite"/>
    </source>
</evidence>
<keyword evidence="2" id="KW-1133">Transmembrane helix</keyword>
<dbReference type="EMBL" id="BAABBX010000013">
    <property type="protein sequence ID" value="GAA4188808.1"/>
    <property type="molecule type" value="Genomic_DNA"/>
</dbReference>
<evidence type="ECO:0008006" key="5">
    <source>
        <dbReference type="Google" id="ProtNLM"/>
    </source>
</evidence>
<keyword evidence="2" id="KW-0472">Membrane</keyword>
<dbReference type="InterPro" id="IPR046776">
    <property type="entry name" value="Pectate_lyase_5"/>
</dbReference>
<gene>
    <name evidence="3" type="ORF">GCM10022288_15630</name>
</gene>
<evidence type="ECO:0000313" key="4">
    <source>
        <dbReference type="Proteomes" id="UP001500213"/>
    </source>
</evidence>
<comment type="caution">
    <text evidence="3">The sequence shown here is derived from an EMBL/GenBank/DDBJ whole genome shotgun (WGS) entry which is preliminary data.</text>
</comment>
<keyword evidence="2" id="KW-0812">Transmembrane</keyword>
<name>A0ABP8ARK2_9MICO</name>
<feature type="region of interest" description="Disordered" evidence="1">
    <location>
        <begin position="1"/>
        <end position="24"/>
    </location>
</feature>
<feature type="transmembrane region" description="Helical" evidence="2">
    <location>
        <begin position="59"/>
        <end position="81"/>
    </location>
</feature>
<reference evidence="4" key="1">
    <citation type="journal article" date="2019" name="Int. J. Syst. Evol. Microbiol.">
        <title>The Global Catalogue of Microorganisms (GCM) 10K type strain sequencing project: providing services to taxonomists for standard genome sequencing and annotation.</title>
        <authorList>
            <consortium name="The Broad Institute Genomics Platform"/>
            <consortium name="The Broad Institute Genome Sequencing Center for Infectious Disease"/>
            <person name="Wu L."/>
            <person name="Ma J."/>
        </authorList>
    </citation>
    <scope>NUCLEOTIDE SEQUENCE [LARGE SCALE GENOMIC DNA]</scope>
    <source>
        <strain evidence="4">JCM 17593</strain>
    </source>
</reference>
<sequence length="367" mass="37469">MTVAPEVSSLGFSGGGHGPNARFSPHQKAAATLMTTAPIRTRRATLFDDAGIEVSIPNIIVAVSVSIAVIAAVVLGIVWIVPWSEDNNARSEASTIQQAEQLYFANMNSFTDRAGLTSAATSGIDPTLKLKALADSSSENYAIAASSSGYCLGIKSRTGKLFWATSETQTITQAAVAPAYASPVPTCPDPATFGATASAPTGTPSSTPSSTSSPTASPDTSTHVSTWTQLAAALQNSAVQKITLDANITQTTNDSFTLTSSKAINLNGHSFKIAPTTGVPTYQMPPPNSPGLVFTNSAATVDAGSATSIPPTFSATTSIALGADTTASNGFQTNGPSGTAVDIQVGTRALTVQNVVVVIPNTTITFH</sequence>
<evidence type="ECO:0000313" key="3">
    <source>
        <dbReference type="EMBL" id="GAA4188808.1"/>
    </source>
</evidence>
<feature type="compositionally biased region" description="Low complexity" evidence="1">
    <location>
        <begin position="191"/>
        <end position="222"/>
    </location>
</feature>
<proteinExistence type="predicted"/>
<dbReference type="Proteomes" id="UP001500213">
    <property type="component" value="Unassembled WGS sequence"/>
</dbReference>
<dbReference type="Pfam" id="PF20585">
    <property type="entry name" value="Pectate_lyase_5"/>
    <property type="match status" value="1"/>
</dbReference>
<evidence type="ECO:0000256" key="2">
    <source>
        <dbReference type="SAM" id="Phobius"/>
    </source>
</evidence>
<organism evidence="3 4">
    <name type="scientific">Gryllotalpicola kribbensis</name>
    <dbReference type="NCBI Taxonomy" id="993084"/>
    <lineage>
        <taxon>Bacteria</taxon>
        <taxon>Bacillati</taxon>
        <taxon>Actinomycetota</taxon>
        <taxon>Actinomycetes</taxon>
        <taxon>Micrococcales</taxon>
        <taxon>Microbacteriaceae</taxon>
        <taxon>Gryllotalpicola</taxon>
    </lineage>
</organism>
<keyword evidence="4" id="KW-1185">Reference proteome</keyword>
<accession>A0ABP8ARK2</accession>